<organism evidence="2 3">
    <name type="scientific">Athelia psychrophila</name>
    <dbReference type="NCBI Taxonomy" id="1759441"/>
    <lineage>
        <taxon>Eukaryota</taxon>
        <taxon>Fungi</taxon>
        <taxon>Dikarya</taxon>
        <taxon>Basidiomycota</taxon>
        <taxon>Agaricomycotina</taxon>
        <taxon>Agaricomycetes</taxon>
        <taxon>Agaricomycetidae</taxon>
        <taxon>Atheliales</taxon>
        <taxon>Atheliaceae</taxon>
        <taxon>Athelia</taxon>
    </lineage>
</organism>
<dbReference type="AlphaFoldDB" id="A0A165ZDM4"/>
<accession>A0A165ZDM4</accession>
<dbReference type="PANTHER" id="PTHR37450:SF1">
    <property type="entry name" value="CIPC PROTEIN"/>
    <property type="match status" value="1"/>
</dbReference>
<evidence type="ECO:0008006" key="4">
    <source>
        <dbReference type="Google" id="ProtNLM"/>
    </source>
</evidence>
<proteinExistence type="predicted"/>
<evidence type="ECO:0000313" key="2">
    <source>
        <dbReference type="EMBL" id="KZP10475.1"/>
    </source>
</evidence>
<dbReference type="Pfam" id="PF12585">
    <property type="entry name" value="DUF3759"/>
    <property type="match status" value="1"/>
</dbReference>
<protein>
    <recommendedName>
        <fullName evidence="4">CipC-like antibiotic response protein</fullName>
    </recommendedName>
</protein>
<evidence type="ECO:0000313" key="3">
    <source>
        <dbReference type="Proteomes" id="UP000076532"/>
    </source>
</evidence>
<feature type="compositionally biased region" description="Basic and acidic residues" evidence="1">
    <location>
        <begin position="10"/>
        <end position="23"/>
    </location>
</feature>
<keyword evidence="3" id="KW-1185">Reference proteome</keyword>
<evidence type="ECO:0000256" key="1">
    <source>
        <dbReference type="SAM" id="MobiDB-lite"/>
    </source>
</evidence>
<gene>
    <name evidence="2" type="ORF">FIBSPDRAFT_872559</name>
</gene>
<name>A0A165ZDM4_9AGAM</name>
<dbReference type="EMBL" id="KV417679">
    <property type="protein sequence ID" value="KZP10475.1"/>
    <property type="molecule type" value="Genomic_DNA"/>
</dbReference>
<dbReference type="Proteomes" id="UP000076532">
    <property type="component" value="Unassembled WGS sequence"/>
</dbReference>
<dbReference type="PANTHER" id="PTHR37450">
    <property type="entry name" value="CIPC PROTEIN"/>
    <property type="match status" value="1"/>
</dbReference>
<feature type="region of interest" description="Disordered" evidence="1">
    <location>
        <begin position="1"/>
        <end position="23"/>
    </location>
</feature>
<sequence length="119" mass="13422">MPAWLTEDSQETKDFQALQDPEHEKHKAHFSHEFLASAAAGFVANEFQKRQEKVTGEESKHKVLIDSASALAAGFLTNLVETKGLDYLDKRKLEKAAKDKTVETIHVSEVDEWKNVKAQ</sequence>
<dbReference type="OrthoDB" id="9895617at2759"/>
<reference evidence="2 3" key="1">
    <citation type="journal article" date="2016" name="Mol. Biol. Evol.">
        <title>Comparative Genomics of Early-Diverging Mushroom-Forming Fungi Provides Insights into the Origins of Lignocellulose Decay Capabilities.</title>
        <authorList>
            <person name="Nagy L.G."/>
            <person name="Riley R."/>
            <person name="Tritt A."/>
            <person name="Adam C."/>
            <person name="Daum C."/>
            <person name="Floudas D."/>
            <person name="Sun H."/>
            <person name="Yadav J.S."/>
            <person name="Pangilinan J."/>
            <person name="Larsson K.H."/>
            <person name="Matsuura K."/>
            <person name="Barry K."/>
            <person name="Labutti K."/>
            <person name="Kuo R."/>
            <person name="Ohm R.A."/>
            <person name="Bhattacharya S.S."/>
            <person name="Shirouzu T."/>
            <person name="Yoshinaga Y."/>
            <person name="Martin F.M."/>
            <person name="Grigoriev I.V."/>
            <person name="Hibbett D.S."/>
        </authorList>
    </citation>
    <scope>NUCLEOTIDE SEQUENCE [LARGE SCALE GENOMIC DNA]</scope>
    <source>
        <strain evidence="2 3">CBS 109695</strain>
    </source>
</reference>
<dbReference type="InterPro" id="IPR022234">
    <property type="entry name" value="DUF3759"/>
</dbReference>